<gene>
    <name evidence="1" type="ORF">CPELLU_LOCUS786</name>
</gene>
<dbReference type="EMBL" id="CAJVQA010000250">
    <property type="protein sequence ID" value="CAG8464659.1"/>
    <property type="molecule type" value="Genomic_DNA"/>
</dbReference>
<protein>
    <submittedName>
        <fullName evidence="1">13324_t:CDS:1</fullName>
    </submittedName>
</protein>
<evidence type="ECO:0000313" key="2">
    <source>
        <dbReference type="Proteomes" id="UP000789759"/>
    </source>
</evidence>
<dbReference type="AlphaFoldDB" id="A0A9N8VW61"/>
<dbReference type="OrthoDB" id="2424110at2759"/>
<sequence length="667" mass="77475">MDSLTQDPDYLKYLEQAKALYKKPQRSNQSKKVYIKKYRICEETGHSKGKCPNQPIVQSNYTRSYFTSLKPIYLQYTLSSSDDSEEDEVTESKQNEKVTMPNLFPKLDDQLLELLSSAMQKKIIDPSTKNKWAESLEYMQCRIKDIIISDGFVNTASECLVMNKTLNEALGWNLGMAPNFSLKHNSNYIMKLGGHKDINTKEEPTSNKKKESQVFDLFTEDLKKNIIDSDKQIDFFLKLEFHSKIQIILGIEIDEFIDVISISEVNGVAVGLRYCQTQDLTLKKINWYINDKNQNDLIKKQFKKEIKELKSKNINLTEYKAKYYSKLKKVNSFQSRIKLLEEELFLTQKYSSKKDSEIMSFKAELVNIKIELDSKVSKLEHLKLEDISISVIGGDSEKNISKSRPEGTNILTHVNDKIVLILESLKIDIEVTSKVSDETIINENNKDNILQLINAKNQFQEIKNVTPIRSHNIIIRRSRELPIIALGASIVNKYQTTPINDKAEYIYKRKKGDKRYISYLKAPYYENIQFSYISLEKISNVKAFSFKQSTAIVFEDLCLASEHIQNQIRQFFENGQHRNISCIFVAQKYHKITTFMYENANYLVLFNSGSSYKDVFKIIHRYTNNVKNTLIVINSYLCKGKFIVFDLDRPEDNPLAIRLRFNTLLNL</sequence>
<comment type="caution">
    <text evidence="1">The sequence shown here is derived from an EMBL/GenBank/DDBJ whole genome shotgun (WGS) entry which is preliminary data.</text>
</comment>
<keyword evidence="2" id="KW-1185">Reference proteome</keyword>
<name>A0A9N8VW61_9GLOM</name>
<proteinExistence type="predicted"/>
<reference evidence="1" key="1">
    <citation type="submission" date="2021-06" db="EMBL/GenBank/DDBJ databases">
        <authorList>
            <person name="Kallberg Y."/>
            <person name="Tangrot J."/>
            <person name="Rosling A."/>
        </authorList>
    </citation>
    <scope>NUCLEOTIDE SEQUENCE</scope>
    <source>
        <strain evidence="1">FL966</strain>
    </source>
</reference>
<accession>A0A9N8VW61</accession>
<dbReference type="Proteomes" id="UP000789759">
    <property type="component" value="Unassembled WGS sequence"/>
</dbReference>
<organism evidence="1 2">
    <name type="scientific">Cetraspora pellucida</name>
    <dbReference type="NCBI Taxonomy" id="1433469"/>
    <lineage>
        <taxon>Eukaryota</taxon>
        <taxon>Fungi</taxon>
        <taxon>Fungi incertae sedis</taxon>
        <taxon>Mucoromycota</taxon>
        <taxon>Glomeromycotina</taxon>
        <taxon>Glomeromycetes</taxon>
        <taxon>Diversisporales</taxon>
        <taxon>Gigasporaceae</taxon>
        <taxon>Cetraspora</taxon>
    </lineage>
</organism>
<evidence type="ECO:0000313" key="1">
    <source>
        <dbReference type="EMBL" id="CAG8464659.1"/>
    </source>
</evidence>